<keyword evidence="2 3" id="KW-0813">Transport</keyword>
<dbReference type="Gene3D" id="1.20.1280.170">
    <property type="entry name" value="Exocyst complex component Exo70"/>
    <property type="match status" value="1"/>
</dbReference>
<dbReference type="InterPro" id="IPR016159">
    <property type="entry name" value="Cullin_repeat-like_dom_sf"/>
</dbReference>
<sequence>MADNGEQKLIAVARHIANTLGHTDNMTDDILKIFSNFDGRLREKLTEKLSDEDPRDCATLEHTLKSLDRQISRYVSSDQPIWSDSADASSFLDSVDQLISSIRDWTQLADDKNIAACLYRAEDLLQQSMFRLEDEFRSLVERGAESFDLTRGESTHLDFSDEDDSGEEDGDDNEIPVAHPITDYNIIIDALPAGTIGDLQEIAKRMVAAGYGKECSHAYSTCRREFLEESLSRLGLQKLSIDEVQKLQWTQLEDEIEKWIKAINVALRILFPSERRLCDRVFLGFSSASDLSFMEVCRGSTIQLLNFADAVAIGSRAPERLFKVLDVYETMRDLLPEFELIFSDQYCMSLRNESITIWKRLGEVIRGIFMELENLIRRDPAKAAVPGGGLHPITRYVMNYLRAACRSRQTLEQIFGESIAPPGSNVDYRKGDDRALSSSLAVQIEWIMELLESNLEAKSKIYRDSALCSVFMMNNGRYIVQKVKDGELGALLGDDWIKKHNAKIRQYHVNYQRSSWSKVLGVLKAENNSTSPNGASNGLIEKLKLFYSYFEVICKTQSSWVIFDEQSRDELRISVLGTLSPAYRNFIGRLQNAPDFGKYADRHIKYGVDDIEARINELFQGSGSSRSLLLAILMVMHKMLLEGMEVAKEHHGYGNVVVVKAVLVLAMEVTWCGKFGVELENFV</sequence>
<reference evidence="7" key="1">
    <citation type="submission" date="2024-07" db="EMBL/GenBank/DDBJ databases">
        <title>Two chromosome-level genome assemblies of Korean endemic species Abeliophyllum distichum and Forsythia ovata (Oleaceae).</title>
        <authorList>
            <person name="Jang H."/>
        </authorList>
    </citation>
    <scope>NUCLEOTIDE SEQUENCE [LARGE SCALE GENOMIC DNA]</scope>
</reference>
<evidence type="ECO:0000256" key="4">
    <source>
        <dbReference type="SAM" id="MobiDB-lite"/>
    </source>
</evidence>
<accession>A0ABD1RL41</accession>
<evidence type="ECO:0000259" key="5">
    <source>
        <dbReference type="Pfam" id="PF03081"/>
    </source>
</evidence>
<organism evidence="6 7">
    <name type="scientific">Forsythia ovata</name>
    <dbReference type="NCBI Taxonomy" id="205694"/>
    <lineage>
        <taxon>Eukaryota</taxon>
        <taxon>Viridiplantae</taxon>
        <taxon>Streptophyta</taxon>
        <taxon>Embryophyta</taxon>
        <taxon>Tracheophyta</taxon>
        <taxon>Spermatophyta</taxon>
        <taxon>Magnoliopsida</taxon>
        <taxon>eudicotyledons</taxon>
        <taxon>Gunneridae</taxon>
        <taxon>Pentapetalae</taxon>
        <taxon>asterids</taxon>
        <taxon>lamiids</taxon>
        <taxon>Lamiales</taxon>
        <taxon>Oleaceae</taxon>
        <taxon>Forsythieae</taxon>
        <taxon>Forsythia</taxon>
    </lineage>
</organism>
<dbReference type="InterPro" id="IPR004140">
    <property type="entry name" value="Exo70"/>
</dbReference>
<gene>
    <name evidence="6" type="ORF">Fot_41894</name>
</gene>
<dbReference type="FunFam" id="1.20.1280.170:FF:000003">
    <property type="entry name" value="Exocyst subunit Exo70 family protein"/>
    <property type="match status" value="1"/>
</dbReference>
<dbReference type="Pfam" id="PF03081">
    <property type="entry name" value="Exo70_C"/>
    <property type="match status" value="1"/>
</dbReference>
<protein>
    <recommendedName>
        <fullName evidence="3">Exocyst subunit Exo70 family protein</fullName>
    </recommendedName>
</protein>
<comment type="function">
    <text evidence="3">Component of the exocyst complex.</text>
</comment>
<dbReference type="PANTHER" id="PTHR12542">
    <property type="entry name" value="EXOCYST COMPLEX PROTEIN EXO70"/>
    <property type="match status" value="1"/>
</dbReference>
<feature type="compositionally biased region" description="Acidic residues" evidence="4">
    <location>
        <begin position="160"/>
        <end position="174"/>
    </location>
</feature>
<name>A0ABD1RL41_9LAMI</name>
<evidence type="ECO:0000256" key="2">
    <source>
        <dbReference type="ARBA" id="ARBA00022448"/>
    </source>
</evidence>
<dbReference type="Pfam" id="PF20669">
    <property type="entry name" value="Exo70_N"/>
    <property type="match status" value="1"/>
</dbReference>
<dbReference type="PANTHER" id="PTHR12542:SF96">
    <property type="entry name" value="EXOCYST COMPLEX COMPONENT EXO70B1"/>
    <property type="match status" value="1"/>
</dbReference>
<keyword evidence="7" id="KW-1185">Reference proteome</keyword>
<keyword evidence="3" id="KW-0653">Protein transport</keyword>
<evidence type="ECO:0000256" key="1">
    <source>
        <dbReference type="ARBA" id="ARBA00006756"/>
    </source>
</evidence>
<dbReference type="SUPFAM" id="SSF74788">
    <property type="entry name" value="Cullin repeat-like"/>
    <property type="match status" value="1"/>
</dbReference>
<dbReference type="GO" id="GO:0006887">
    <property type="term" value="P:exocytosis"/>
    <property type="evidence" value="ECO:0007669"/>
    <property type="project" value="UniProtKB-KW"/>
</dbReference>
<dbReference type="Proteomes" id="UP001604277">
    <property type="component" value="Unassembled WGS sequence"/>
</dbReference>
<evidence type="ECO:0000313" key="7">
    <source>
        <dbReference type="Proteomes" id="UP001604277"/>
    </source>
</evidence>
<dbReference type="InterPro" id="IPR046364">
    <property type="entry name" value="Exo70_C"/>
</dbReference>
<proteinExistence type="inferred from homology"/>
<dbReference type="GO" id="GO:0005737">
    <property type="term" value="C:cytoplasm"/>
    <property type="evidence" value="ECO:0007669"/>
    <property type="project" value="UniProtKB-ARBA"/>
</dbReference>
<comment type="similarity">
    <text evidence="1 3">Belongs to the EXO70 family.</text>
</comment>
<feature type="region of interest" description="Disordered" evidence="4">
    <location>
        <begin position="153"/>
        <end position="175"/>
    </location>
</feature>
<keyword evidence="3" id="KW-0268">Exocytosis</keyword>
<dbReference type="EMBL" id="JBFOLJ010000012">
    <property type="protein sequence ID" value="KAL2488602.1"/>
    <property type="molecule type" value="Genomic_DNA"/>
</dbReference>
<evidence type="ECO:0000256" key="3">
    <source>
        <dbReference type="RuleBase" id="RU365026"/>
    </source>
</evidence>
<evidence type="ECO:0000313" key="6">
    <source>
        <dbReference type="EMBL" id="KAL2488602.1"/>
    </source>
</evidence>
<comment type="caution">
    <text evidence="6">The sequence shown here is derived from an EMBL/GenBank/DDBJ whole genome shotgun (WGS) entry which is preliminary data.</text>
</comment>
<dbReference type="AlphaFoldDB" id="A0ABD1RL41"/>
<dbReference type="GO" id="GO:0015031">
    <property type="term" value="P:protein transport"/>
    <property type="evidence" value="ECO:0007669"/>
    <property type="project" value="UniProtKB-KW"/>
</dbReference>
<feature type="domain" description="Exocyst complex subunit Exo70 C-terminal" evidence="5">
    <location>
        <begin position="258"/>
        <end position="617"/>
    </location>
</feature>